<feature type="region of interest" description="Disordered" evidence="1">
    <location>
        <begin position="704"/>
        <end position="770"/>
    </location>
</feature>
<keyword evidence="3" id="KW-1185">Reference proteome</keyword>
<gene>
    <name evidence="2" type="ORF">LECACI_7A005589</name>
</gene>
<feature type="region of interest" description="Disordered" evidence="1">
    <location>
        <begin position="525"/>
        <end position="586"/>
    </location>
</feature>
<feature type="compositionally biased region" description="Basic and acidic residues" evidence="1">
    <location>
        <begin position="639"/>
        <end position="654"/>
    </location>
</feature>
<accession>A0AAI8Z101</accession>
<feature type="compositionally biased region" description="Basic and acidic residues" evidence="1">
    <location>
        <begin position="563"/>
        <end position="578"/>
    </location>
</feature>
<dbReference type="Proteomes" id="UP001296104">
    <property type="component" value="Unassembled WGS sequence"/>
</dbReference>
<organism evidence="2 3">
    <name type="scientific">Lecanosticta acicola</name>
    <dbReference type="NCBI Taxonomy" id="111012"/>
    <lineage>
        <taxon>Eukaryota</taxon>
        <taxon>Fungi</taxon>
        <taxon>Dikarya</taxon>
        <taxon>Ascomycota</taxon>
        <taxon>Pezizomycotina</taxon>
        <taxon>Dothideomycetes</taxon>
        <taxon>Dothideomycetidae</taxon>
        <taxon>Mycosphaerellales</taxon>
        <taxon>Mycosphaerellaceae</taxon>
        <taxon>Lecanosticta</taxon>
    </lineage>
</organism>
<protein>
    <submittedName>
        <fullName evidence="2">Uncharacterized protein</fullName>
    </submittedName>
</protein>
<dbReference type="EMBL" id="CAVMBE010000036">
    <property type="protein sequence ID" value="CAK4030431.1"/>
    <property type="molecule type" value="Genomic_DNA"/>
</dbReference>
<feature type="region of interest" description="Disordered" evidence="1">
    <location>
        <begin position="412"/>
        <end position="486"/>
    </location>
</feature>
<feature type="compositionally biased region" description="Polar residues" evidence="1">
    <location>
        <begin position="718"/>
        <end position="732"/>
    </location>
</feature>
<evidence type="ECO:0000313" key="2">
    <source>
        <dbReference type="EMBL" id="CAK4030431.1"/>
    </source>
</evidence>
<dbReference type="AlphaFoldDB" id="A0AAI8Z101"/>
<evidence type="ECO:0000256" key="1">
    <source>
        <dbReference type="SAM" id="MobiDB-lite"/>
    </source>
</evidence>
<evidence type="ECO:0000313" key="3">
    <source>
        <dbReference type="Proteomes" id="UP001296104"/>
    </source>
</evidence>
<feature type="region of interest" description="Disordered" evidence="1">
    <location>
        <begin position="278"/>
        <end position="321"/>
    </location>
</feature>
<comment type="caution">
    <text evidence="2">The sequence shown here is derived from an EMBL/GenBank/DDBJ whole genome shotgun (WGS) entry which is preliminary data.</text>
</comment>
<feature type="compositionally biased region" description="Basic and acidic residues" evidence="1">
    <location>
        <begin position="465"/>
        <end position="476"/>
    </location>
</feature>
<feature type="region of interest" description="Disordered" evidence="1">
    <location>
        <begin position="226"/>
        <end position="247"/>
    </location>
</feature>
<feature type="region of interest" description="Disordered" evidence="1">
    <location>
        <begin position="792"/>
        <end position="827"/>
    </location>
</feature>
<sequence>MLRTHRPRGFAWNCPSVFQETQLFRDVRGDDCEHIPSREDLLELDGDDDFYIPQRAAKRRRIERIADEFMNGFLPEIHCATLDPQAVTEAIVYDCFERPRDAWDALERAVYERPRKENADMWEDVESGQDVLRAFLASQVPVNNALIRQDEGISCVQEPIITQIQAQASCRPRTRLRSTKPAIGPSEDALRVAAQLRNRRLQSSHIDLCESQPQSCPRHVIPETQTQYSYSEPQDETVSDCGPSPTPAWTSSKWITSGAFQLPRKDVNEDCSKDELGATSIFTSSQRSRNRSRPLARARSGTSAPTHPSFDTVPPPTASTYASTSFETTLSKAQERSEVQQFEVNTMDNQEACNVIGTSIEEQTEEDQSHADCDHGVDEADSQAKLLRQEGLDVRPRKSWATTNITRVDLAEPSVQSHANQDVCAANNPAVSGRRASLRSSALKNTQMAPRQRKAKSAGSTPAQTDKDKADRRRTAPLDSQQGADDIRKALVDNANKLAAFSTEYTQVDGQGGSPFMFRKRASRSNNFGESGVTPVSRPQQPLKKTRRPQAMSPSSESPQTLRAEEGHATEQVTREEDAGFGSETPLVNQYLNSILPKDTSTGRRSSSVKKALRDELKACGARMSRCADDSGSSQPEQMRARSDQPASDDRSDVERIQAARAAIESQGHAWPGTQALLYQAQKDLFTSPDKTDIDLYLGEKSTASADSGKKTGRQPLRQLSQEPLPMPSTQALLDGWKGWSSVKKPVSQERRTSYGQSPSVGKGLPKSFNSDSVQHAEFIDRRRSNLRFSMSFSDLPDVPHDESNGGEPSPRPATQPPQKTNLDSFLKPSLRTSSGRVASSLSFGFTPPDLPEKTAQTARHEQQERYDVPAATDTVFSTDKEPMTSYQYAQDPTVAVPQAGDVDSQVLYQDITELANDVLGSQAGTGLSF</sequence>
<proteinExistence type="predicted"/>
<reference evidence="2" key="1">
    <citation type="submission" date="2023-11" db="EMBL/GenBank/DDBJ databases">
        <authorList>
            <person name="Alioto T."/>
            <person name="Alioto T."/>
            <person name="Gomez Garrido J."/>
        </authorList>
    </citation>
    <scope>NUCLEOTIDE SEQUENCE</scope>
</reference>
<name>A0AAI8Z101_9PEZI</name>
<feature type="compositionally biased region" description="Low complexity" evidence="1">
    <location>
        <begin position="434"/>
        <end position="443"/>
    </location>
</feature>
<feature type="compositionally biased region" description="Polar residues" evidence="1">
    <location>
        <begin position="552"/>
        <end position="561"/>
    </location>
</feature>
<feature type="region of interest" description="Disordered" evidence="1">
    <location>
        <begin position="622"/>
        <end position="654"/>
    </location>
</feature>